<dbReference type="Pfam" id="PF08320">
    <property type="entry name" value="PIG-X"/>
    <property type="match status" value="1"/>
</dbReference>
<keyword evidence="5 11" id="KW-0337">GPI-anchor biosynthesis</keyword>
<dbReference type="GO" id="GO:0005789">
    <property type="term" value="C:endoplasmic reticulum membrane"/>
    <property type="evidence" value="ECO:0007669"/>
    <property type="project" value="UniProtKB-SubCell"/>
</dbReference>
<evidence type="ECO:0000313" key="13">
    <source>
        <dbReference type="Proteomes" id="UP000027002"/>
    </source>
</evidence>
<keyword evidence="6" id="KW-0812">Transmembrane</keyword>
<name>A0A8E5HV66_USTVR</name>
<dbReference type="RefSeq" id="XP_042999898.1">
    <property type="nucleotide sequence ID" value="XM_043143963.1"/>
</dbReference>
<accession>A0A8E5HV66</accession>
<dbReference type="GO" id="GO:0006506">
    <property type="term" value="P:GPI anchor biosynthetic process"/>
    <property type="evidence" value="ECO:0007669"/>
    <property type="project" value="UniProtKB-UniPathway"/>
</dbReference>
<evidence type="ECO:0000256" key="8">
    <source>
        <dbReference type="ARBA" id="ARBA00022989"/>
    </source>
</evidence>
<evidence type="ECO:0000313" key="12">
    <source>
        <dbReference type="EMBL" id="QUC22225.1"/>
    </source>
</evidence>
<sequence>MRQRITFVTPPGAGIGPESLDLQAGNLRGPSTTTTREDRLTFALAELPAHMASLLPRLRELSLRWASPTAYDTIEPYSSRIPPGLHLTFTLADRGDAEAERKLCVALSGFLSLDCKTNETFTKRGDGRSFNLPDASLFQVLEDPSPLTTWAAGEFCREEDTECHGRLQSLSTGSSLDISWDSTLQTLRVNSLLPLRHQAIGASGSPHTRTEVGILSKDAPPNQQPHELGVSGLLVVLEDAAEPSGTLFSFPARHRLSNASFTAQFLQPTGLHPSLQLRVSSNVPPVADEHCAAFAYFTLPKTIFTDRHQLADHVFLASKNLTALRHTSQPVDLEAPAYTTKPWGSSVLLELAPPGSYDDPQAQEWTAQVPMHLRYLKPSRSGSVAVEIPYPAVFWACSSSAQADFSNNPFDRTRLGYDGLLDTNTVFWHVGPQPVAADRITASLSVPVLADKATSWVGPGTLATVSLGFAWLLWKLAAAYSISGYGHTPRRQSAQARKQK</sequence>
<keyword evidence="13" id="KW-1185">Reference proteome</keyword>
<evidence type="ECO:0000256" key="4">
    <source>
        <dbReference type="ARBA" id="ARBA00020410"/>
    </source>
</evidence>
<dbReference type="Proteomes" id="UP000027002">
    <property type="component" value="Chromosome 5"/>
</dbReference>
<dbReference type="OrthoDB" id="5546453at2759"/>
<dbReference type="AlphaFoldDB" id="A0A8E5HV66"/>
<dbReference type="GeneID" id="66067243"/>
<dbReference type="InterPro" id="IPR013233">
    <property type="entry name" value="PIG-X/PBN1"/>
</dbReference>
<evidence type="ECO:0000256" key="5">
    <source>
        <dbReference type="ARBA" id="ARBA00022502"/>
    </source>
</evidence>
<keyword evidence="7 11" id="KW-0256">Endoplasmic reticulum</keyword>
<reference evidence="12" key="1">
    <citation type="submission" date="2020-03" db="EMBL/GenBank/DDBJ databases">
        <title>A mixture of massive structural variations and highly conserved coding sequences in Ustilaginoidea virens genome.</title>
        <authorList>
            <person name="Zhang K."/>
            <person name="Zhao Z."/>
            <person name="Zhang Z."/>
            <person name="Li Y."/>
            <person name="Hsiang T."/>
            <person name="Sun W."/>
        </authorList>
    </citation>
    <scope>NUCLEOTIDE SEQUENCE</scope>
    <source>
        <strain evidence="12">UV-8b</strain>
    </source>
</reference>
<proteinExistence type="inferred from homology"/>
<evidence type="ECO:0000256" key="7">
    <source>
        <dbReference type="ARBA" id="ARBA00022824"/>
    </source>
</evidence>
<dbReference type="UniPathway" id="UPA00196"/>
<dbReference type="InterPro" id="IPR042322">
    <property type="entry name" value="Pbn1"/>
</dbReference>
<evidence type="ECO:0000256" key="1">
    <source>
        <dbReference type="ARBA" id="ARBA00004643"/>
    </source>
</evidence>
<evidence type="ECO:0000256" key="2">
    <source>
        <dbReference type="ARBA" id="ARBA00004687"/>
    </source>
</evidence>
<evidence type="ECO:0000256" key="10">
    <source>
        <dbReference type="ARBA" id="ARBA00023180"/>
    </source>
</evidence>
<keyword evidence="8" id="KW-1133">Transmembrane helix</keyword>
<dbReference type="PANTHER" id="PTHR28533:SF1">
    <property type="entry name" value="PROTEIN PBN1"/>
    <property type="match status" value="1"/>
</dbReference>
<dbReference type="GO" id="GO:1990529">
    <property type="term" value="C:glycosylphosphatidylinositol-mannosyltransferase I complex"/>
    <property type="evidence" value="ECO:0007669"/>
    <property type="project" value="TreeGrafter"/>
</dbReference>
<evidence type="ECO:0000256" key="11">
    <source>
        <dbReference type="RuleBase" id="RU366056"/>
    </source>
</evidence>
<comment type="subcellular location">
    <subcellularLocation>
        <location evidence="11">Endoplasmic reticulum membrane</location>
        <topology evidence="11">Single-pass membrane protein</topology>
    </subcellularLocation>
    <subcellularLocation>
        <location evidence="1">Endoplasmic reticulum membrane</location>
        <topology evidence="1">Single-pass type III membrane protein</topology>
    </subcellularLocation>
</comment>
<organism evidence="12 13">
    <name type="scientific">Ustilaginoidea virens</name>
    <name type="common">Rice false smut fungus</name>
    <name type="synonym">Villosiclava virens</name>
    <dbReference type="NCBI Taxonomy" id="1159556"/>
    <lineage>
        <taxon>Eukaryota</taxon>
        <taxon>Fungi</taxon>
        <taxon>Dikarya</taxon>
        <taxon>Ascomycota</taxon>
        <taxon>Pezizomycotina</taxon>
        <taxon>Sordariomycetes</taxon>
        <taxon>Hypocreomycetidae</taxon>
        <taxon>Hypocreales</taxon>
        <taxon>Clavicipitaceae</taxon>
        <taxon>Ustilaginoidea</taxon>
    </lineage>
</organism>
<dbReference type="PANTHER" id="PTHR28533">
    <property type="entry name" value="PROTEIN PBN1"/>
    <property type="match status" value="1"/>
</dbReference>
<protein>
    <recommendedName>
        <fullName evidence="4 11">Protein PBN1</fullName>
    </recommendedName>
</protein>
<keyword evidence="10" id="KW-0325">Glycoprotein</keyword>
<dbReference type="SMART" id="SM00780">
    <property type="entry name" value="PIG-X"/>
    <property type="match status" value="1"/>
</dbReference>
<dbReference type="KEGG" id="uvi:66067243"/>
<comment type="similarity">
    <text evidence="3 11">Belongs to the PIGX family.</text>
</comment>
<comment type="function">
    <text evidence="11">Required for proper folding and/or the stability of a subset of proteins in the endoplasmic reticulum. Component of glycosylphosphatidylinositol-mannosyltransferase 1 which transfers the first of the 4 mannoses in the GPI-anchor precursors during GPI-anchor biosynthesis. Probably acts by stabilizing the mannosyltransferase GPI14.</text>
</comment>
<gene>
    <name evidence="12" type="ORF">UV8b_06466</name>
</gene>
<comment type="pathway">
    <text evidence="2 11">Glycolipid biosynthesis; glycosylphosphatidylinositol-anchor biosynthesis.</text>
</comment>
<evidence type="ECO:0000256" key="3">
    <source>
        <dbReference type="ARBA" id="ARBA00010345"/>
    </source>
</evidence>
<keyword evidence="9" id="KW-0472">Membrane</keyword>
<evidence type="ECO:0000256" key="6">
    <source>
        <dbReference type="ARBA" id="ARBA00022692"/>
    </source>
</evidence>
<dbReference type="EMBL" id="CP072757">
    <property type="protein sequence ID" value="QUC22225.1"/>
    <property type="molecule type" value="Genomic_DNA"/>
</dbReference>
<dbReference type="GO" id="GO:0000030">
    <property type="term" value="F:mannosyltransferase activity"/>
    <property type="evidence" value="ECO:0007669"/>
    <property type="project" value="TreeGrafter"/>
</dbReference>
<evidence type="ECO:0000256" key="9">
    <source>
        <dbReference type="ARBA" id="ARBA00023136"/>
    </source>
</evidence>